<comment type="caution">
    <text evidence="2">The sequence shown here is derived from an EMBL/GenBank/DDBJ whole genome shotgun (WGS) entry which is preliminary data.</text>
</comment>
<feature type="region of interest" description="Disordered" evidence="1">
    <location>
        <begin position="63"/>
        <end position="111"/>
    </location>
</feature>
<gene>
    <name evidence="2" type="ORF">ODALV1_LOCUS1870</name>
</gene>
<feature type="compositionally biased region" description="Acidic residues" evidence="1">
    <location>
        <begin position="101"/>
        <end position="111"/>
    </location>
</feature>
<dbReference type="EMBL" id="CAXLJM020000006">
    <property type="protein sequence ID" value="CAL8071768.1"/>
    <property type="molecule type" value="Genomic_DNA"/>
</dbReference>
<evidence type="ECO:0000313" key="3">
    <source>
        <dbReference type="Proteomes" id="UP001642540"/>
    </source>
</evidence>
<name>A0ABP1PN62_9HEXA</name>
<keyword evidence="3" id="KW-1185">Reference proteome</keyword>
<feature type="region of interest" description="Disordered" evidence="1">
    <location>
        <begin position="164"/>
        <end position="187"/>
    </location>
</feature>
<evidence type="ECO:0000313" key="2">
    <source>
        <dbReference type="EMBL" id="CAL8071768.1"/>
    </source>
</evidence>
<sequence>MASKGDSLGDFCCPSDEGGRQRSQSLPARLERNSDTFSRNAGMRSFQSLQAVDELDALANQRNQAAGWAAGCSTPSGKVPSQGNGMDGSVSSVTEARLEDQISDWDPSDDDIVVRDDFSISSFESDADSGCEISSSLSQLDVEDLPEDDLQLQLPLRRMELEGQAGTVRESPESLLDNASNSAHCSKAVKQDSNVVDNECDLKNEPEQVNALKRKVDEVEDMDDSGDFEKIARLW</sequence>
<proteinExistence type="predicted"/>
<reference evidence="2 3" key="1">
    <citation type="submission" date="2024-08" db="EMBL/GenBank/DDBJ databases">
        <authorList>
            <person name="Cucini C."/>
            <person name="Frati F."/>
        </authorList>
    </citation>
    <scope>NUCLEOTIDE SEQUENCE [LARGE SCALE GENOMIC DNA]</scope>
</reference>
<evidence type="ECO:0000256" key="1">
    <source>
        <dbReference type="SAM" id="MobiDB-lite"/>
    </source>
</evidence>
<dbReference type="Proteomes" id="UP001642540">
    <property type="component" value="Unassembled WGS sequence"/>
</dbReference>
<protein>
    <submittedName>
        <fullName evidence="2">Uncharacterized protein</fullName>
    </submittedName>
</protein>
<organism evidence="2 3">
    <name type="scientific">Orchesella dallaii</name>
    <dbReference type="NCBI Taxonomy" id="48710"/>
    <lineage>
        <taxon>Eukaryota</taxon>
        <taxon>Metazoa</taxon>
        <taxon>Ecdysozoa</taxon>
        <taxon>Arthropoda</taxon>
        <taxon>Hexapoda</taxon>
        <taxon>Collembola</taxon>
        <taxon>Entomobryomorpha</taxon>
        <taxon>Entomobryoidea</taxon>
        <taxon>Orchesellidae</taxon>
        <taxon>Orchesellinae</taxon>
        <taxon>Orchesella</taxon>
    </lineage>
</organism>
<accession>A0ABP1PN62</accession>
<feature type="region of interest" description="Disordered" evidence="1">
    <location>
        <begin position="1"/>
        <end position="42"/>
    </location>
</feature>
<feature type="compositionally biased region" description="Polar residues" evidence="1">
    <location>
        <begin position="73"/>
        <end position="94"/>
    </location>
</feature>